<proteinExistence type="inferred from homology"/>
<dbReference type="Pfam" id="PF00005">
    <property type="entry name" value="ABC_tran"/>
    <property type="match status" value="1"/>
</dbReference>
<dbReference type="EMBL" id="QJKH01000001">
    <property type="protein sequence ID" value="PXX81456.1"/>
    <property type="molecule type" value="Genomic_DNA"/>
</dbReference>
<dbReference type="SUPFAM" id="SSF52540">
    <property type="entry name" value="P-loop containing nucleoside triphosphate hydrolases"/>
    <property type="match status" value="1"/>
</dbReference>
<dbReference type="GO" id="GO:0005524">
    <property type="term" value="F:ATP binding"/>
    <property type="evidence" value="ECO:0007669"/>
    <property type="project" value="UniProtKB-UniRule"/>
</dbReference>
<comment type="function">
    <text evidence="8">ATP-binding (A) component of a common energy-coupling factor (ECF) ABC-transporter complex.</text>
</comment>
<evidence type="ECO:0000313" key="11">
    <source>
        <dbReference type="EMBL" id="PXX81456.1"/>
    </source>
</evidence>
<reference evidence="11 12" key="1">
    <citation type="submission" date="2018-05" db="EMBL/GenBank/DDBJ databases">
        <title>Genomic Encyclopedia of Type Strains, Phase IV (KMG-IV): sequencing the most valuable type-strain genomes for metagenomic binning, comparative biology and taxonomic classification.</title>
        <authorList>
            <person name="Goeker M."/>
        </authorList>
    </citation>
    <scope>NUCLEOTIDE SEQUENCE [LARGE SCALE GENOMIC DNA]</scope>
    <source>
        <strain evidence="11 12">JC118</strain>
    </source>
</reference>
<dbReference type="EC" id="7.-.-.-" evidence="8"/>
<dbReference type="InterPro" id="IPR003439">
    <property type="entry name" value="ABC_transporter-like_ATP-bd"/>
</dbReference>
<keyword evidence="4 8" id="KW-0547">Nucleotide-binding</keyword>
<accession>A0A2V2FIA5</accession>
<keyword evidence="5 8" id="KW-0067">ATP-binding</keyword>
<reference evidence="10" key="2">
    <citation type="submission" date="2022-03" db="EMBL/GenBank/DDBJ databases">
        <title>First case of bacteraemia caused by Dielma fastidiosa in a patient hospitalised with diverticulitis.</title>
        <authorList>
            <person name="Forman-Ankjaer B."/>
            <person name="Hvid-Jensen F."/>
            <person name="Kobel C.M."/>
            <person name="Greve T."/>
        </authorList>
    </citation>
    <scope>NUCLEOTIDE SEQUENCE</scope>
    <source>
        <strain evidence="10">AUH_DF_2021</strain>
    </source>
</reference>
<feature type="domain" description="ABC transporter" evidence="9">
    <location>
        <begin position="6"/>
        <end position="246"/>
    </location>
</feature>
<evidence type="ECO:0000256" key="1">
    <source>
        <dbReference type="ARBA" id="ARBA00004202"/>
    </source>
</evidence>
<evidence type="ECO:0000256" key="7">
    <source>
        <dbReference type="ARBA" id="ARBA00023136"/>
    </source>
</evidence>
<dbReference type="OrthoDB" id="9784332at2"/>
<dbReference type="InterPro" id="IPR017871">
    <property type="entry name" value="ABC_transporter-like_CS"/>
</dbReference>
<sequence length="284" mass="31932">MSIEIRKLSHIYNEGTTFASVALDAIDLTIQEYCMTAIIGETGSGKSTLVQHLNALLLPSKGEIQINDRIIKADEKPKQLKALRKKVGLVFQFPEYQLFEETILKDVSFGPKNFGASEEEAEQRAKEVLKVVGLDESYYEKSPFECSGGEKRRVAIAGILAMDPEILVLDEPTAGLDPKGARDMMQLFVDIQKNYHKTILLVTHDMEHVLSYCQHVVVLSHGKIKRDCDVKTFFSNVDDLKEMKINPPAVIRLREALLAKGFKLDPSLLDMEELAKQVAKEVKR</sequence>
<dbReference type="PROSITE" id="PS50893">
    <property type="entry name" value="ABC_TRANSPORTER_2"/>
    <property type="match status" value="1"/>
</dbReference>
<keyword evidence="3 8" id="KW-1003">Cell membrane</keyword>
<keyword evidence="7 8" id="KW-0472">Membrane</keyword>
<evidence type="ECO:0000256" key="8">
    <source>
        <dbReference type="RuleBase" id="RU365104"/>
    </source>
</evidence>
<dbReference type="CDD" id="cd03225">
    <property type="entry name" value="ABC_cobalt_CbiO_domain1"/>
    <property type="match status" value="1"/>
</dbReference>
<dbReference type="GO" id="GO:0016887">
    <property type="term" value="F:ATP hydrolysis activity"/>
    <property type="evidence" value="ECO:0007669"/>
    <property type="project" value="InterPro"/>
</dbReference>
<dbReference type="NCBIfam" id="TIGR04521">
    <property type="entry name" value="ECF_ATPase_2"/>
    <property type="match status" value="1"/>
</dbReference>
<dbReference type="InterPro" id="IPR015856">
    <property type="entry name" value="ABC_transpr_CbiO/EcfA_su"/>
</dbReference>
<evidence type="ECO:0000313" key="12">
    <source>
        <dbReference type="Proteomes" id="UP000247612"/>
    </source>
</evidence>
<comment type="similarity">
    <text evidence="8">Belongs to the ABC transporter superfamily. Energy-coupling factor EcfA family.</text>
</comment>
<dbReference type="RefSeq" id="WP_022936372.1">
    <property type="nucleotide sequence ID" value="NZ_BAABZA010000001.1"/>
</dbReference>
<keyword evidence="6" id="KW-1278">Translocase</keyword>
<dbReference type="STRING" id="1034346.GCA_000313565_00060"/>
<dbReference type="GO" id="GO:0043190">
    <property type="term" value="C:ATP-binding cassette (ABC) transporter complex"/>
    <property type="evidence" value="ECO:0007669"/>
    <property type="project" value="TreeGrafter"/>
</dbReference>
<evidence type="ECO:0000256" key="4">
    <source>
        <dbReference type="ARBA" id="ARBA00022741"/>
    </source>
</evidence>
<dbReference type="AlphaFoldDB" id="A0A2V2FIA5"/>
<dbReference type="InterPro" id="IPR027417">
    <property type="entry name" value="P-loop_NTPase"/>
</dbReference>
<dbReference type="PROSITE" id="PS00211">
    <property type="entry name" value="ABC_TRANSPORTER_1"/>
    <property type="match status" value="1"/>
</dbReference>
<protein>
    <recommendedName>
        <fullName evidence="8">Energy-coupling factor transporter ATP-binding protein EcfA2</fullName>
        <ecNumber evidence="8">7.-.-.-</ecNumber>
    </recommendedName>
</protein>
<evidence type="ECO:0000256" key="3">
    <source>
        <dbReference type="ARBA" id="ARBA00022475"/>
    </source>
</evidence>
<dbReference type="InterPro" id="IPR030946">
    <property type="entry name" value="EcfA2"/>
</dbReference>
<dbReference type="EMBL" id="JALDAW010000008">
    <property type="protein sequence ID" value="MDY5167113.1"/>
    <property type="molecule type" value="Genomic_DNA"/>
</dbReference>
<comment type="caution">
    <text evidence="11">The sequence shown here is derived from an EMBL/GenBank/DDBJ whole genome shotgun (WGS) entry which is preliminary data.</text>
</comment>
<organism evidence="11 12">
    <name type="scientific">Dielma fastidiosa</name>
    <dbReference type="NCBI Taxonomy" id="1034346"/>
    <lineage>
        <taxon>Bacteria</taxon>
        <taxon>Bacillati</taxon>
        <taxon>Bacillota</taxon>
        <taxon>Erysipelotrichia</taxon>
        <taxon>Erysipelotrichales</taxon>
        <taxon>Erysipelotrichaceae</taxon>
        <taxon>Dielma</taxon>
    </lineage>
</organism>
<evidence type="ECO:0000256" key="5">
    <source>
        <dbReference type="ARBA" id="ARBA00022840"/>
    </source>
</evidence>
<dbReference type="FunFam" id="3.40.50.300:FF:000224">
    <property type="entry name" value="Energy-coupling factor transporter ATP-binding protein EcfA"/>
    <property type="match status" value="1"/>
</dbReference>
<keyword evidence="2 8" id="KW-0813">Transport</keyword>
<dbReference type="Proteomes" id="UP000247612">
    <property type="component" value="Unassembled WGS sequence"/>
</dbReference>
<comment type="subunit">
    <text evidence="8">Forms a stable energy-coupling factor (ECF) transporter complex composed of 2 membrane-embedded substrate-binding proteins (S component), 2 ATP-binding proteins (A component) and 2 transmembrane proteins (T component).</text>
</comment>
<evidence type="ECO:0000259" key="9">
    <source>
        <dbReference type="PROSITE" id="PS50893"/>
    </source>
</evidence>
<evidence type="ECO:0000313" key="10">
    <source>
        <dbReference type="EMBL" id="MDY5167113.1"/>
    </source>
</evidence>
<dbReference type="GO" id="GO:0042626">
    <property type="term" value="F:ATPase-coupled transmembrane transporter activity"/>
    <property type="evidence" value="ECO:0007669"/>
    <property type="project" value="TreeGrafter"/>
</dbReference>
<dbReference type="SMART" id="SM00382">
    <property type="entry name" value="AAA"/>
    <property type="match status" value="1"/>
</dbReference>
<dbReference type="PANTHER" id="PTHR43553:SF27">
    <property type="entry name" value="ENERGY-COUPLING FACTOR TRANSPORTER ATP-BINDING PROTEIN ECFA2"/>
    <property type="match status" value="1"/>
</dbReference>
<dbReference type="Gene3D" id="3.40.50.300">
    <property type="entry name" value="P-loop containing nucleotide triphosphate hydrolases"/>
    <property type="match status" value="1"/>
</dbReference>
<comment type="subcellular location">
    <subcellularLocation>
        <location evidence="1 8">Cell membrane</location>
        <topology evidence="1 8">Peripheral membrane protein</topology>
    </subcellularLocation>
</comment>
<name>A0A2V2FIA5_9FIRM</name>
<evidence type="ECO:0000256" key="2">
    <source>
        <dbReference type="ARBA" id="ARBA00022448"/>
    </source>
</evidence>
<dbReference type="InterPro" id="IPR050095">
    <property type="entry name" value="ECF_ABC_transporter_ATP-bd"/>
</dbReference>
<evidence type="ECO:0000256" key="6">
    <source>
        <dbReference type="ARBA" id="ARBA00022967"/>
    </source>
</evidence>
<dbReference type="Proteomes" id="UP001276902">
    <property type="component" value="Unassembled WGS sequence"/>
</dbReference>
<keyword evidence="12" id="KW-1185">Reference proteome</keyword>
<dbReference type="PANTHER" id="PTHR43553">
    <property type="entry name" value="HEAVY METAL TRANSPORTER"/>
    <property type="match status" value="1"/>
</dbReference>
<dbReference type="InterPro" id="IPR003593">
    <property type="entry name" value="AAA+_ATPase"/>
</dbReference>
<gene>
    <name evidence="11" type="ORF">DES51_10161</name>
    <name evidence="10" type="ORF">MQE39_03110</name>
</gene>